<comment type="caution">
    <text evidence="1">The sequence shown here is derived from an EMBL/GenBank/DDBJ whole genome shotgun (WGS) entry which is preliminary data.</text>
</comment>
<dbReference type="AlphaFoldDB" id="X1B0V5"/>
<feature type="non-terminal residue" evidence="1">
    <location>
        <position position="287"/>
    </location>
</feature>
<feature type="non-terminal residue" evidence="1">
    <location>
        <position position="1"/>
    </location>
</feature>
<accession>X1B0V5</accession>
<gene>
    <name evidence="1" type="ORF">S01H4_25085</name>
</gene>
<organism evidence="1">
    <name type="scientific">marine sediment metagenome</name>
    <dbReference type="NCBI Taxonomy" id="412755"/>
    <lineage>
        <taxon>unclassified sequences</taxon>
        <taxon>metagenomes</taxon>
        <taxon>ecological metagenomes</taxon>
    </lineage>
</organism>
<reference evidence="1" key="1">
    <citation type="journal article" date="2014" name="Front. Microbiol.">
        <title>High frequency of phylogenetically diverse reductive dehalogenase-homologous genes in deep subseafloor sedimentary metagenomes.</title>
        <authorList>
            <person name="Kawai M."/>
            <person name="Futagami T."/>
            <person name="Toyoda A."/>
            <person name="Takaki Y."/>
            <person name="Nishi S."/>
            <person name="Hori S."/>
            <person name="Arai W."/>
            <person name="Tsubouchi T."/>
            <person name="Morono Y."/>
            <person name="Uchiyama I."/>
            <person name="Ito T."/>
            <person name="Fujiyama A."/>
            <person name="Inagaki F."/>
            <person name="Takami H."/>
        </authorList>
    </citation>
    <scope>NUCLEOTIDE SEQUENCE</scope>
    <source>
        <strain evidence="1">Expedition CK06-06</strain>
    </source>
</reference>
<proteinExistence type="predicted"/>
<evidence type="ECO:0000313" key="1">
    <source>
        <dbReference type="EMBL" id="GAG89369.1"/>
    </source>
</evidence>
<name>X1B0V5_9ZZZZ</name>
<sequence length="287" mass="31599">TTGLFDRLDAIWVKTDAVHTNYGAYITDLDNMIDSAVAASNVTAILNATTLKFAFEREIHMMHHYMEETDTGVGGATWGKFDNATNDFNTALAFLAGLNDPLRTTVTGWHGVFVTDIVGSTGVFEMYDEVYSYSDDIHAEYPTILAAVQYIYQTANDDYEDNAAQLEVEQTLTLAAIDLKMQFEREIHMMHHYMEATDTGVGGPTRIKFATAASSFDSCIAILEAGSSNPSLVAQVKAWHTSFEAAVQDTNGLFDMYDIVYGYSDVIHVDYPGILAQITLLGDAVDM</sequence>
<protein>
    <submittedName>
        <fullName evidence="1">Uncharacterized protein</fullName>
    </submittedName>
</protein>
<dbReference type="EMBL" id="BART01011887">
    <property type="protein sequence ID" value="GAG89369.1"/>
    <property type="molecule type" value="Genomic_DNA"/>
</dbReference>